<evidence type="ECO:0000313" key="1">
    <source>
        <dbReference type="EMBL" id="AIZ56742.1"/>
    </source>
</evidence>
<dbReference type="STRING" id="1577791.Mpt1_c08660"/>
<organism evidence="1 2">
    <name type="scientific">Candidatus Methanoplasma termitum</name>
    <dbReference type="NCBI Taxonomy" id="1577791"/>
    <lineage>
        <taxon>Archaea</taxon>
        <taxon>Methanobacteriati</taxon>
        <taxon>Thermoplasmatota</taxon>
        <taxon>Thermoplasmata</taxon>
        <taxon>Methanomassiliicoccales</taxon>
        <taxon>Methanomassiliicoccaceae</taxon>
        <taxon>Candidatus Methanoplasma</taxon>
    </lineage>
</organism>
<proteinExistence type="predicted"/>
<sequence>MLLQLNISYLITYHMGSSSGKREKVVVACTVFEVPKVIRPIIEYEASKVHLIHYTDKKNPDAKIYQEFF</sequence>
<dbReference type="Proteomes" id="UP000030787">
    <property type="component" value="Chromosome"/>
</dbReference>
<reference evidence="1 2" key="1">
    <citation type="journal article" date="2014" name="Appl. Environ. Microbiol.">
        <title>Comparative Genome Analysis of 'Candidatus Methanoplasma termitum' Indicates a New Mode of Energy Metabolism in the Seventh Order of Methanogens.</title>
        <authorList>
            <person name="Lang K."/>
            <person name="Schuldes J."/>
            <person name="Klingl A."/>
            <person name="Poehlein A."/>
            <person name="Daniel R."/>
            <person name="Brune A."/>
        </authorList>
    </citation>
    <scope>NUCLEOTIDE SEQUENCE [LARGE SCALE GENOMIC DNA]</scope>
    <source>
        <strain evidence="2">Mpt1</strain>
    </source>
</reference>
<dbReference type="KEGG" id="mear:Mpt1_c08660"/>
<keyword evidence="2" id="KW-1185">Reference proteome</keyword>
<dbReference type="EMBL" id="CP010070">
    <property type="protein sequence ID" value="AIZ56742.1"/>
    <property type="molecule type" value="Genomic_DNA"/>
</dbReference>
<name>A0A0A7LEK1_9ARCH</name>
<dbReference type="AlphaFoldDB" id="A0A0A7LEK1"/>
<accession>A0A0A7LEK1</accession>
<gene>
    <name evidence="1" type="ORF">Mpt1_c08660</name>
</gene>
<evidence type="ECO:0000313" key="2">
    <source>
        <dbReference type="Proteomes" id="UP000030787"/>
    </source>
</evidence>
<protein>
    <submittedName>
        <fullName evidence="1">Uncharacterized protein</fullName>
    </submittedName>
</protein>
<dbReference type="HOGENOM" id="CLU_2765831_0_0_2"/>